<dbReference type="Proteomes" id="UP000239589">
    <property type="component" value="Unassembled WGS sequence"/>
</dbReference>
<evidence type="ECO:0000256" key="1">
    <source>
        <dbReference type="ARBA" id="ARBA00023002"/>
    </source>
</evidence>
<protein>
    <submittedName>
        <fullName evidence="2">DUF3865 domain-containing protein</fullName>
    </submittedName>
</protein>
<dbReference type="Gene3D" id="1.20.910.10">
    <property type="entry name" value="Heme oxygenase-like"/>
    <property type="match status" value="1"/>
</dbReference>
<dbReference type="PANTHER" id="PTHR40279">
    <property type="entry name" value="PQQC-LIKE PROTEIN"/>
    <property type="match status" value="1"/>
</dbReference>
<keyword evidence="3" id="KW-1185">Reference proteome</keyword>
<organism evidence="2 3">
    <name type="scientific">Cuspidothrix issatschenkoi CHARLIE-1</name>
    <dbReference type="NCBI Taxonomy" id="2052836"/>
    <lineage>
        <taxon>Bacteria</taxon>
        <taxon>Bacillati</taxon>
        <taxon>Cyanobacteriota</taxon>
        <taxon>Cyanophyceae</taxon>
        <taxon>Nostocales</taxon>
        <taxon>Aphanizomenonaceae</taxon>
        <taxon>Cuspidothrix</taxon>
    </lineage>
</organism>
<evidence type="ECO:0000313" key="3">
    <source>
        <dbReference type="Proteomes" id="UP000239589"/>
    </source>
</evidence>
<dbReference type="InterPro" id="IPR016084">
    <property type="entry name" value="Haem_Oase-like_multi-hlx"/>
</dbReference>
<name>A0A2S6CWJ6_9CYAN</name>
<keyword evidence="1" id="KW-0560">Oxidoreductase</keyword>
<sequence>MRALQIEEFEKVQDPTMRQRLDINEQEIKDYLNYQMKYILNHRAVEHPLLNYYRKNAFTKEQEKKFYLETWYYFQYEPFYITSMALNTRDYNILKEIILNVYDEVAGKVTHETLFREQLNAMGITNYDIDNYQCLPSTVAINEGAKKLYSEPPIERNLGALYADETMSAVLAVQFNDALENQGYDKYVRKHWLMHMNVEISHSNNAFNAIAPYVVNKQGRDLFEDGINKYLDLLEAYWDGVDAIVRG</sequence>
<dbReference type="EMBL" id="PGEM01000038">
    <property type="protein sequence ID" value="PPJ64062.1"/>
    <property type="molecule type" value="Genomic_DNA"/>
</dbReference>
<dbReference type="AlphaFoldDB" id="A0A2S6CWJ6"/>
<gene>
    <name evidence="2" type="ORF">CUN59_06850</name>
</gene>
<dbReference type="PANTHER" id="PTHR40279:SF3">
    <property type="entry name" value="4-AMINOBENZOATE SYNTHASE"/>
    <property type="match status" value="1"/>
</dbReference>
<evidence type="ECO:0000313" key="2">
    <source>
        <dbReference type="EMBL" id="PPJ64062.1"/>
    </source>
</evidence>
<reference evidence="2 3" key="1">
    <citation type="submission" date="2018-02" db="EMBL/GenBank/DDBJ databases">
        <title>Discovery of a pederin family compound in a non-symbiotic bloom-forming cyanobacterium.</title>
        <authorList>
            <person name="Kust A."/>
            <person name="Mares J."/>
            <person name="Jokela J."/>
            <person name="Urajova P."/>
            <person name="Hajek J."/>
            <person name="Saurav K."/>
            <person name="Voracova K."/>
            <person name="Fewer D.P."/>
            <person name="Haapaniemi E."/>
            <person name="Permi P."/>
            <person name="Rehakova K."/>
            <person name="Sivonen K."/>
            <person name="Hrouzek P."/>
        </authorList>
    </citation>
    <scope>NUCLEOTIDE SEQUENCE [LARGE SCALE GENOMIC DNA]</scope>
    <source>
        <strain evidence="2 3">CHARLIE-1</strain>
    </source>
</reference>
<dbReference type="Pfam" id="PF14518">
    <property type="entry name" value="Haem_oxygenas_2"/>
    <property type="match status" value="1"/>
</dbReference>
<proteinExistence type="predicted"/>
<dbReference type="GO" id="GO:0016491">
    <property type="term" value="F:oxidoreductase activity"/>
    <property type="evidence" value="ECO:0007669"/>
    <property type="project" value="UniProtKB-KW"/>
</dbReference>
<accession>A0A2S6CWJ6</accession>
<dbReference type="SUPFAM" id="SSF48613">
    <property type="entry name" value="Heme oxygenase-like"/>
    <property type="match status" value="1"/>
</dbReference>
<dbReference type="RefSeq" id="WP_104387133.1">
    <property type="nucleotide sequence ID" value="NZ_PGEM01000038.1"/>
</dbReference>
<comment type="caution">
    <text evidence="2">The sequence shown here is derived from an EMBL/GenBank/DDBJ whole genome shotgun (WGS) entry which is preliminary data.</text>
</comment>
<dbReference type="OrthoDB" id="4077055at2"/>
<dbReference type="InterPro" id="IPR039068">
    <property type="entry name" value="PqqC-like"/>
</dbReference>